<feature type="compositionally biased region" description="Basic residues" evidence="1">
    <location>
        <begin position="359"/>
        <end position="369"/>
    </location>
</feature>
<feature type="compositionally biased region" description="Polar residues" evidence="1">
    <location>
        <begin position="65"/>
        <end position="85"/>
    </location>
</feature>
<protein>
    <submittedName>
        <fullName evidence="3">Serine protease family S33</fullName>
    </submittedName>
</protein>
<feature type="compositionally biased region" description="Basic and acidic residues" evidence="1">
    <location>
        <begin position="338"/>
        <end position="352"/>
    </location>
</feature>
<dbReference type="GO" id="GO:0006508">
    <property type="term" value="P:proteolysis"/>
    <property type="evidence" value="ECO:0007669"/>
    <property type="project" value="UniProtKB-KW"/>
</dbReference>
<dbReference type="Pfam" id="PF12146">
    <property type="entry name" value="Hydrolase_4"/>
    <property type="match status" value="2"/>
</dbReference>
<feature type="region of interest" description="Disordered" evidence="1">
    <location>
        <begin position="43"/>
        <end position="119"/>
    </location>
</feature>
<dbReference type="InterPro" id="IPR022742">
    <property type="entry name" value="Hydrolase_4"/>
</dbReference>
<dbReference type="InterPro" id="IPR029058">
    <property type="entry name" value="AB_hydrolase_fold"/>
</dbReference>
<keyword evidence="4" id="KW-1185">Reference proteome</keyword>
<dbReference type="FunFam" id="3.40.50.1820:FF:000338">
    <property type="entry name" value="Uncharacterized protein"/>
    <property type="match status" value="1"/>
</dbReference>
<keyword evidence="3" id="KW-0645">Protease</keyword>
<dbReference type="Proteomes" id="UP000237271">
    <property type="component" value="Unassembled WGS sequence"/>
</dbReference>
<dbReference type="EMBL" id="NCKW01015472">
    <property type="protein sequence ID" value="POM63016.1"/>
    <property type="molecule type" value="Genomic_DNA"/>
</dbReference>
<evidence type="ECO:0000256" key="1">
    <source>
        <dbReference type="SAM" id="MobiDB-lite"/>
    </source>
</evidence>
<evidence type="ECO:0000313" key="3">
    <source>
        <dbReference type="EMBL" id="POM63016.1"/>
    </source>
</evidence>
<gene>
    <name evidence="3" type="ORF">PHPALM_27748</name>
</gene>
<dbReference type="Gene3D" id="3.40.50.1820">
    <property type="entry name" value="alpha/beta hydrolase"/>
    <property type="match status" value="1"/>
</dbReference>
<comment type="caution">
    <text evidence="3">The sequence shown here is derived from an EMBL/GenBank/DDBJ whole genome shotgun (WGS) entry which is preliminary data.</text>
</comment>
<accession>A0A2P4XBT1</accession>
<name>A0A2P4XBT1_9STRA</name>
<keyword evidence="3" id="KW-0378">Hydrolase</keyword>
<feature type="compositionally biased region" description="Low complexity" evidence="1">
    <location>
        <begin position="45"/>
        <end position="64"/>
    </location>
</feature>
<organism evidence="3 4">
    <name type="scientific">Phytophthora palmivora</name>
    <dbReference type="NCBI Taxonomy" id="4796"/>
    <lineage>
        <taxon>Eukaryota</taxon>
        <taxon>Sar</taxon>
        <taxon>Stramenopiles</taxon>
        <taxon>Oomycota</taxon>
        <taxon>Peronosporomycetes</taxon>
        <taxon>Peronosporales</taxon>
        <taxon>Peronosporaceae</taxon>
        <taxon>Phytophthora</taxon>
    </lineage>
</organism>
<evidence type="ECO:0000259" key="2">
    <source>
        <dbReference type="Pfam" id="PF12146"/>
    </source>
</evidence>
<reference evidence="3 4" key="1">
    <citation type="journal article" date="2017" name="Genome Biol. Evol.">
        <title>Phytophthora megakarya and P. palmivora, closely related causal agents of cacao black pod rot, underwent increases in genome sizes and gene numbers by different mechanisms.</title>
        <authorList>
            <person name="Ali S.S."/>
            <person name="Shao J."/>
            <person name="Lary D.J."/>
            <person name="Kronmiller B."/>
            <person name="Shen D."/>
            <person name="Strem M.D."/>
            <person name="Amoako-Attah I."/>
            <person name="Akrofi A.Y."/>
            <person name="Begoude B.A."/>
            <person name="Ten Hoopen G.M."/>
            <person name="Coulibaly K."/>
            <person name="Kebe B.I."/>
            <person name="Melnick R.L."/>
            <person name="Guiltinan M.J."/>
            <person name="Tyler B.M."/>
            <person name="Meinhardt L.W."/>
            <person name="Bailey B.A."/>
        </authorList>
    </citation>
    <scope>NUCLEOTIDE SEQUENCE [LARGE SCALE GENOMIC DNA]</scope>
    <source>
        <strain evidence="4">sbr112.9</strain>
    </source>
</reference>
<dbReference type="AlphaFoldDB" id="A0A2P4XBT1"/>
<feature type="compositionally biased region" description="Low complexity" evidence="1">
    <location>
        <begin position="256"/>
        <end position="266"/>
    </location>
</feature>
<dbReference type="OrthoDB" id="2498029at2759"/>
<dbReference type="SUPFAM" id="SSF53474">
    <property type="entry name" value="alpha/beta-Hydrolases"/>
    <property type="match status" value="1"/>
</dbReference>
<dbReference type="PANTHER" id="PTHR11614">
    <property type="entry name" value="PHOSPHOLIPASE-RELATED"/>
    <property type="match status" value="1"/>
</dbReference>
<dbReference type="GO" id="GO:0008233">
    <property type="term" value="F:peptidase activity"/>
    <property type="evidence" value="ECO:0007669"/>
    <property type="project" value="UniProtKB-KW"/>
</dbReference>
<feature type="region of interest" description="Disordered" evidence="1">
    <location>
        <begin position="206"/>
        <end position="375"/>
    </location>
</feature>
<feature type="domain" description="Serine aminopeptidase S33" evidence="2">
    <location>
        <begin position="495"/>
        <end position="671"/>
    </location>
</feature>
<feature type="region of interest" description="Disordered" evidence="1">
    <location>
        <begin position="150"/>
        <end position="191"/>
    </location>
</feature>
<dbReference type="InterPro" id="IPR051044">
    <property type="entry name" value="MAG_DAG_Lipase"/>
</dbReference>
<feature type="domain" description="Serine aminopeptidase S33" evidence="2">
    <location>
        <begin position="397"/>
        <end position="469"/>
    </location>
</feature>
<sequence length="722" mass="80675">MIGPIGLPIRRIQSRNALAMSAIQEERERSSLDNVPLAIPVAIAPSDSCSTSPTTSSSSSDSSPNQQRTLRSVSNLDSGAVQTSARVNRSQSVRSRSVAKFEEIEPTTTTTTPSQPPTRFLRAQSARTRITPSFANTPLAGGVNALRSAMTKSRSVRTRSIPCFDESKPTTAPASQLPSKKETTASSVRSRPVSCFDDSLLDEAAKNAAKETPKPTKVAKSLRSRPIPCFEDLLSSGPAPQTKDEGWKPRAIGTRPASSPTSSSDDQSPDAKHSDRRRGSNPRSKAIQGKLTRPKSSTNLAGPASKPSKTNRRRRFPSEGEDSTTRPRASSDGGQGQKDARAATDEDLRPRASSDSTSSKRKMKSSSRPRHYEGKFQNRRGQSLLYFSLFPPEKLAMRGIILHLHGMGDHCRRNTALYERYCQEGFGVITYDLLNHGASDYDKYNTRAHISNFDDFVDDTNDFITFAKTNIYKVALRYWRKHHHPRHPHKNEKKRESPPELPLIISGTSFGSLIGLQTVLSRKHKFHAAVWASPSIGVTWTPVLWAQWKFAKPLVAAFPTAKVIPAIQHNMRSRDPEFLKKYQEDPLTSSDMITPRSGHQSLHAMMRLQQDKRVSDADSPFCAVPMLFLAGSEDHISDQQASLKFFSRMGNLDKEFKLFDGLYHMIYEEPEKEDVLTYLVNWLHKRFPLETRHPNNSHVNVIKKLEPSLRSFNYVKAERTEL</sequence>
<feature type="compositionally biased region" description="Polar residues" evidence="1">
    <location>
        <begin position="169"/>
        <end position="189"/>
    </location>
</feature>
<feature type="compositionally biased region" description="Low complexity" evidence="1">
    <location>
        <begin position="86"/>
        <end position="98"/>
    </location>
</feature>
<evidence type="ECO:0000313" key="4">
    <source>
        <dbReference type="Proteomes" id="UP000237271"/>
    </source>
</evidence>
<proteinExistence type="predicted"/>